<gene>
    <name evidence="3" type="ORF">OEZ85_005464</name>
</gene>
<feature type="compositionally biased region" description="Acidic residues" evidence="1">
    <location>
        <begin position="109"/>
        <end position="136"/>
    </location>
</feature>
<proteinExistence type="predicted"/>
<feature type="region of interest" description="Disordered" evidence="1">
    <location>
        <begin position="258"/>
        <end position="306"/>
    </location>
</feature>
<accession>A0ABY8UL93</accession>
<organism evidence="3 4">
    <name type="scientific">Tetradesmus obliquus</name>
    <name type="common">Green alga</name>
    <name type="synonym">Acutodesmus obliquus</name>
    <dbReference type="NCBI Taxonomy" id="3088"/>
    <lineage>
        <taxon>Eukaryota</taxon>
        <taxon>Viridiplantae</taxon>
        <taxon>Chlorophyta</taxon>
        <taxon>core chlorophytes</taxon>
        <taxon>Chlorophyceae</taxon>
        <taxon>CS clade</taxon>
        <taxon>Sphaeropleales</taxon>
        <taxon>Scenedesmaceae</taxon>
        <taxon>Tetradesmus</taxon>
    </lineage>
</organism>
<dbReference type="Pfam" id="PF06991">
    <property type="entry name" value="MFAP1"/>
    <property type="match status" value="1"/>
</dbReference>
<keyword evidence="4" id="KW-1185">Reference proteome</keyword>
<name>A0ABY8UL93_TETOB</name>
<feature type="compositionally biased region" description="Basic and acidic residues" evidence="1">
    <location>
        <begin position="137"/>
        <end position="149"/>
    </location>
</feature>
<evidence type="ECO:0000259" key="2">
    <source>
        <dbReference type="Pfam" id="PF06991"/>
    </source>
</evidence>
<dbReference type="InterPro" id="IPR009730">
    <property type="entry name" value="MFAP1_C"/>
</dbReference>
<reference evidence="3 4" key="1">
    <citation type="submission" date="2023-05" db="EMBL/GenBank/DDBJ databases">
        <title>A 100% complete, gapless, phased diploid assembly of the Scenedesmus obliquus UTEX 3031 genome.</title>
        <authorList>
            <person name="Biondi T.C."/>
            <person name="Hanschen E.R."/>
            <person name="Kwon T."/>
            <person name="Eng W."/>
            <person name="Kruse C.P.S."/>
            <person name="Koehler S.I."/>
            <person name="Kunde Y."/>
            <person name="Gleasner C.D."/>
            <person name="You Mak K.T."/>
            <person name="Polle J."/>
            <person name="Hovde B.T."/>
            <person name="Starkenburg S.R."/>
        </authorList>
    </citation>
    <scope>NUCLEOTIDE SEQUENCE [LARGE SCALE GENOMIC DNA]</scope>
    <source>
        <strain evidence="3 4">DOE0152z</strain>
    </source>
</reference>
<feature type="region of interest" description="Disordered" evidence="1">
    <location>
        <begin position="348"/>
        <end position="379"/>
    </location>
</feature>
<evidence type="ECO:0000256" key="1">
    <source>
        <dbReference type="SAM" id="MobiDB-lite"/>
    </source>
</evidence>
<feature type="region of interest" description="Disordered" evidence="1">
    <location>
        <begin position="80"/>
        <end position="231"/>
    </location>
</feature>
<dbReference type="PANTHER" id="PTHR15327">
    <property type="entry name" value="MICROFIBRIL-ASSOCIATED PROTEIN"/>
    <property type="match status" value="1"/>
</dbReference>
<feature type="compositionally biased region" description="Acidic residues" evidence="1">
    <location>
        <begin position="260"/>
        <end position="272"/>
    </location>
</feature>
<protein>
    <recommendedName>
        <fullName evidence="2">Micro-fibrillar-associated protein 1 C-terminal domain-containing protein</fullName>
    </recommendedName>
</protein>
<evidence type="ECO:0000313" key="3">
    <source>
        <dbReference type="EMBL" id="WIA21156.1"/>
    </source>
</evidence>
<dbReference type="EMBL" id="CP126219">
    <property type="protein sequence ID" value="WIA21156.1"/>
    <property type="molecule type" value="Genomic_DNA"/>
</dbReference>
<evidence type="ECO:0000313" key="4">
    <source>
        <dbReference type="Proteomes" id="UP001244341"/>
    </source>
</evidence>
<feature type="compositionally biased region" description="Basic and acidic residues" evidence="1">
    <location>
        <begin position="276"/>
        <end position="306"/>
    </location>
</feature>
<sequence length="464" mass="52796">MAGALAARHTDKELEKGRVEKTTVKRYWPGRAPAWVESQQQDAVPADEALAQQVQRTAISAPVVVKKVADPRLARLAQRQVDRDEAVEEHRQIRAAEVVRRRHQQQSSSDEEESSEEEDEEEQQEQQPEAEVDEEELQQRRDALKERLRQQQQQQDLLAAPGEEEEEEESSEYETDSESEEEGGPGRAKLVRPVFVRKQERETIAEREALEQQEEVDAEQQKQRASERQQETRQLLVQVIAADEAAARAAAAPVALKEYEEIDTGDEAEPDAIDQWQRREAARIRRDHGEREAAEAEAAEREKLRNMTEEERMAYLKANPKEPVESKQKAKWRYLQKYWHKGAFFQDSADDARGTAGPSEVYGRDYSAPTGEDNFDKSALPEVMQVRNFGRSGRTKWKHLLAEDTSTARREDDWYRREEKLAGAVAGGYSRDAAALGADAYGGAAKRSGEVLSQGFVKPKKFKT</sequence>
<feature type="domain" description="Micro-fibrillar-associated protein 1 C-terminal" evidence="2">
    <location>
        <begin position="180"/>
        <end position="405"/>
    </location>
</feature>
<feature type="compositionally biased region" description="Basic and acidic residues" evidence="1">
    <location>
        <begin position="80"/>
        <end position="99"/>
    </location>
</feature>
<dbReference type="InterPro" id="IPR033194">
    <property type="entry name" value="MFAP1"/>
</dbReference>
<feature type="compositionally biased region" description="Basic and acidic residues" evidence="1">
    <location>
        <begin position="219"/>
        <end position="231"/>
    </location>
</feature>
<dbReference type="Proteomes" id="UP001244341">
    <property type="component" value="Chromosome 12b"/>
</dbReference>
<feature type="compositionally biased region" description="Acidic residues" evidence="1">
    <location>
        <begin position="162"/>
        <end position="183"/>
    </location>
</feature>
<feature type="compositionally biased region" description="Basic and acidic residues" evidence="1">
    <location>
        <begin position="197"/>
        <end position="210"/>
    </location>
</feature>